<accession>A0A915K2G1</accession>
<dbReference type="AlphaFoldDB" id="A0A915K2G1"/>
<dbReference type="PROSITE" id="PS50853">
    <property type="entry name" value="FN3"/>
    <property type="match status" value="1"/>
</dbReference>
<sequence length="81" mass="9290">CDESYGPIEGFEYVHWSPEKESEPEDLQYIPNNRITVEKLSPSEHFSFKVRSKSRGGHSPWSDPIRVTTRRADGIQSGKIL</sequence>
<dbReference type="InterPro" id="IPR013783">
    <property type="entry name" value="Ig-like_fold"/>
</dbReference>
<name>A0A915K2G1_ROMCU</name>
<feature type="domain" description="Fibronectin type-III" evidence="1">
    <location>
        <begin position="1"/>
        <end position="72"/>
    </location>
</feature>
<dbReference type="InterPro" id="IPR003961">
    <property type="entry name" value="FN3_dom"/>
</dbReference>
<dbReference type="Gene3D" id="2.60.40.10">
    <property type="entry name" value="Immunoglobulins"/>
    <property type="match status" value="1"/>
</dbReference>
<dbReference type="WBParaSite" id="nRc.2.0.1.t32884-RA">
    <property type="protein sequence ID" value="nRc.2.0.1.t32884-RA"/>
    <property type="gene ID" value="nRc.2.0.1.g32884"/>
</dbReference>
<dbReference type="CDD" id="cd00063">
    <property type="entry name" value="FN3"/>
    <property type="match status" value="1"/>
</dbReference>
<evidence type="ECO:0000313" key="3">
    <source>
        <dbReference type="WBParaSite" id="nRc.2.0.1.t32884-RA"/>
    </source>
</evidence>
<evidence type="ECO:0000313" key="2">
    <source>
        <dbReference type="Proteomes" id="UP000887565"/>
    </source>
</evidence>
<dbReference type="InterPro" id="IPR036116">
    <property type="entry name" value="FN3_sf"/>
</dbReference>
<keyword evidence="2" id="KW-1185">Reference proteome</keyword>
<reference evidence="3" key="1">
    <citation type="submission" date="2022-11" db="UniProtKB">
        <authorList>
            <consortium name="WormBaseParasite"/>
        </authorList>
    </citation>
    <scope>IDENTIFICATION</scope>
</reference>
<dbReference type="Pfam" id="PF00041">
    <property type="entry name" value="fn3"/>
    <property type="match status" value="1"/>
</dbReference>
<protein>
    <submittedName>
        <fullName evidence="3">Fibronectin type-III domain-containing protein</fullName>
    </submittedName>
</protein>
<evidence type="ECO:0000259" key="1">
    <source>
        <dbReference type="PROSITE" id="PS50853"/>
    </source>
</evidence>
<organism evidence="2 3">
    <name type="scientific">Romanomermis culicivorax</name>
    <name type="common">Nematode worm</name>
    <dbReference type="NCBI Taxonomy" id="13658"/>
    <lineage>
        <taxon>Eukaryota</taxon>
        <taxon>Metazoa</taxon>
        <taxon>Ecdysozoa</taxon>
        <taxon>Nematoda</taxon>
        <taxon>Enoplea</taxon>
        <taxon>Dorylaimia</taxon>
        <taxon>Mermithida</taxon>
        <taxon>Mermithoidea</taxon>
        <taxon>Mermithidae</taxon>
        <taxon>Romanomermis</taxon>
    </lineage>
</organism>
<proteinExistence type="predicted"/>
<dbReference type="Proteomes" id="UP000887565">
    <property type="component" value="Unplaced"/>
</dbReference>
<dbReference type="SUPFAM" id="SSF49265">
    <property type="entry name" value="Fibronectin type III"/>
    <property type="match status" value="1"/>
</dbReference>